<gene>
    <name evidence="2" type="ORF">FO440_11795</name>
</gene>
<organism evidence="2 3">
    <name type="scientific">Mucilaginibacter corticis</name>
    <dbReference type="NCBI Taxonomy" id="2597670"/>
    <lineage>
        <taxon>Bacteria</taxon>
        <taxon>Pseudomonadati</taxon>
        <taxon>Bacteroidota</taxon>
        <taxon>Sphingobacteriia</taxon>
        <taxon>Sphingobacteriales</taxon>
        <taxon>Sphingobacteriaceae</taxon>
        <taxon>Mucilaginibacter</taxon>
    </lineage>
</organism>
<protein>
    <submittedName>
        <fullName evidence="2">Alpha/beta hydrolase</fullName>
    </submittedName>
</protein>
<dbReference type="SUPFAM" id="SSF53474">
    <property type="entry name" value="alpha/beta-Hydrolases"/>
    <property type="match status" value="1"/>
</dbReference>
<proteinExistence type="predicted"/>
<keyword evidence="2" id="KW-0378">Hydrolase</keyword>
<comment type="caution">
    <text evidence="2">The sequence shown here is derived from an EMBL/GenBank/DDBJ whole genome shotgun (WGS) entry which is preliminary data.</text>
</comment>
<dbReference type="InterPro" id="IPR000073">
    <property type="entry name" value="AB_hydrolase_1"/>
</dbReference>
<dbReference type="Pfam" id="PF00561">
    <property type="entry name" value="Abhydrolase_1"/>
    <property type="match status" value="1"/>
</dbReference>
<dbReference type="PRINTS" id="PR00111">
    <property type="entry name" value="ABHYDROLASE"/>
</dbReference>
<name>A0A556MMR3_9SPHI</name>
<evidence type="ECO:0000313" key="3">
    <source>
        <dbReference type="Proteomes" id="UP000318733"/>
    </source>
</evidence>
<dbReference type="Gene3D" id="3.40.50.1820">
    <property type="entry name" value="alpha/beta hydrolase"/>
    <property type="match status" value="1"/>
</dbReference>
<dbReference type="GO" id="GO:0017171">
    <property type="term" value="F:serine hydrolase activity"/>
    <property type="evidence" value="ECO:0007669"/>
    <property type="project" value="TreeGrafter"/>
</dbReference>
<feature type="domain" description="AB hydrolase-1" evidence="1">
    <location>
        <begin position="45"/>
        <end position="157"/>
    </location>
</feature>
<accession>A0A556MMR3</accession>
<keyword evidence="3" id="KW-1185">Reference proteome</keyword>
<dbReference type="Proteomes" id="UP000318733">
    <property type="component" value="Unassembled WGS sequence"/>
</dbReference>
<evidence type="ECO:0000259" key="1">
    <source>
        <dbReference type="Pfam" id="PF00561"/>
    </source>
</evidence>
<dbReference type="PANTHER" id="PTHR46331:SF2">
    <property type="entry name" value="VALACYCLOVIR HYDROLASE"/>
    <property type="match status" value="1"/>
</dbReference>
<dbReference type="PANTHER" id="PTHR46331">
    <property type="entry name" value="VALACYCLOVIR HYDROLASE"/>
    <property type="match status" value="1"/>
</dbReference>
<dbReference type="InterPro" id="IPR029058">
    <property type="entry name" value="AB_hydrolase_fold"/>
</dbReference>
<sequence length="277" mass="29917">MLAFILSAAQSNAQQSNKKMKATSAHAPVNGISMYYEVYGNGDIPLVPLHGGGSTIQTSFENIIPFLATDHKVIAIEAQAHGRTTDRNTPESFVQDADDAATLLKHLNITKANFMGFSNGGTTALQIAIRHPELVNKIVVVAGAYQREGFMQGFFEFMPTATFESMPQQLKDAFMKVNPNHALLVNMFEKDKARMVNFKDISDDLIRGIKAPALFMVGDKDVITVEHTIKMSQLIAGAKLSVIPGIHGECIGEAGSGAPGSKLPQSTAILVNEFLGR</sequence>
<evidence type="ECO:0000313" key="2">
    <source>
        <dbReference type="EMBL" id="TSJ41098.1"/>
    </source>
</evidence>
<dbReference type="AlphaFoldDB" id="A0A556MMR3"/>
<dbReference type="OrthoDB" id="2247630at2"/>
<reference evidence="2 3" key="1">
    <citation type="submission" date="2019-07" db="EMBL/GenBank/DDBJ databases">
        <authorList>
            <person name="Huq M.A."/>
        </authorList>
    </citation>
    <scope>NUCLEOTIDE SEQUENCE [LARGE SCALE GENOMIC DNA]</scope>
    <source>
        <strain evidence="2 3">MAH-19</strain>
    </source>
</reference>
<dbReference type="EMBL" id="VLPK01000002">
    <property type="protein sequence ID" value="TSJ41098.1"/>
    <property type="molecule type" value="Genomic_DNA"/>
</dbReference>